<dbReference type="GO" id="GO:0006729">
    <property type="term" value="P:tetrahydrobiopterin biosynthetic process"/>
    <property type="evidence" value="ECO:0007669"/>
    <property type="project" value="TreeGrafter"/>
</dbReference>
<keyword evidence="4" id="KW-0554">One-carbon metabolism</keyword>
<name>A0A7V3N5K5_UNCC3</name>
<dbReference type="GO" id="GO:0008270">
    <property type="term" value="F:zinc ion binding"/>
    <property type="evidence" value="ECO:0007669"/>
    <property type="project" value="TreeGrafter"/>
</dbReference>
<dbReference type="InterPro" id="IPR043134">
    <property type="entry name" value="GTP-CH-I_N"/>
</dbReference>
<dbReference type="EC" id="3.5.4.16" evidence="3"/>
<dbReference type="InterPro" id="IPR020602">
    <property type="entry name" value="GTP_CycHdrlase_I_dom"/>
</dbReference>
<evidence type="ECO:0000259" key="6">
    <source>
        <dbReference type="Pfam" id="PF01227"/>
    </source>
</evidence>
<dbReference type="InterPro" id="IPR043133">
    <property type="entry name" value="GTP-CH-I_C/QueF"/>
</dbReference>
<proteinExistence type="predicted"/>
<dbReference type="Gene3D" id="1.10.286.10">
    <property type="match status" value="1"/>
</dbReference>
<evidence type="ECO:0000256" key="4">
    <source>
        <dbReference type="ARBA" id="ARBA00022563"/>
    </source>
</evidence>
<evidence type="ECO:0000256" key="1">
    <source>
        <dbReference type="ARBA" id="ARBA00001052"/>
    </source>
</evidence>
<comment type="pathway">
    <text evidence="2">Cofactor biosynthesis; 7,8-dihydroneopterin triphosphate biosynthesis; 7,8-dihydroneopterin triphosphate from GTP: step 1/1.</text>
</comment>
<feature type="domain" description="GTP cyclohydrolase I" evidence="6">
    <location>
        <begin position="15"/>
        <end position="197"/>
    </location>
</feature>
<dbReference type="GO" id="GO:0046654">
    <property type="term" value="P:tetrahydrofolate biosynthetic process"/>
    <property type="evidence" value="ECO:0007669"/>
    <property type="project" value="InterPro"/>
</dbReference>
<dbReference type="GO" id="GO:0005525">
    <property type="term" value="F:GTP binding"/>
    <property type="evidence" value="ECO:0007669"/>
    <property type="project" value="TreeGrafter"/>
</dbReference>
<dbReference type="InterPro" id="IPR001474">
    <property type="entry name" value="GTP_CycHdrlase_I"/>
</dbReference>
<gene>
    <name evidence="7" type="ORF">ENV41_04745</name>
</gene>
<dbReference type="SUPFAM" id="SSF55620">
    <property type="entry name" value="Tetrahydrobiopterin biosynthesis enzymes-like"/>
    <property type="match status" value="1"/>
</dbReference>
<dbReference type="AlphaFoldDB" id="A0A7V3N5K5"/>
<dbReference type="Pfam" id="PF01227">
    <property type="entry name" value="GTP_cyclohydroI"/>
    <property type="match status" value="1"/>
</dbReference>
<dbReference type="PANTHER" id="PTHR11109">
    <property type="entry name" value="GTP CYCLOHYDROLASE I"/>
    <property type="match status" value="1"/>
</dbReference>
<reference evidence="7" key="1">
    <citation type="journal article" date="2020" name="mSystems">
        <title>Genome- and Community-Level Interaction Insights into Carbon Utilization and Element Cycling Functions of Hydrothermarchaeota in Hydrothermal Sediment.</title>
        <authorList>
            <person name="Zhou Z."/>
            <person name="Liu Y."/>
            <person name="Xu W."/>
            <person name="Pan J."/>
            <person name="Luo Z.H."/>
            <person name="Li M."/>
        </authorList>
    </citation>
    <scope>NUCLEOTIDE SEQUENCE [LARGE SCALE GENOMIC DNA]</scope>
    <source>
        <strain evidence="7">SpSt-757</strain>
    </source>
</reference>
<keyword evidence="5 7" id="KW-0378">Hydrolase</keyword>
<evidence type="ECO:0000256" key="5">
    <source>
        <dbReference type="ARBA" id="ARBA00022801"/>
    </source>
</evidence>
<protein>
    <recommendedName>
        <fullName evidence="3">GTP cyclohydrolase I</fullName>
        <ecNumber evidence="3">3.5.4.16</ecNumber>
    </recommendedName>
</protein>
<accession>A0A7V3N5K5</accession>
<evidence type="ECO:0000256" key="3">
    <source>
        <dbReference type="ARBA" id="ARBA00012715"/>
    </source>
</evidence>
<dbReference type="PANTHER" id="PTHR11109:SF7">
    <property type="entry name" value="GTP CYCLOHYDROLASE 1"/>
    <property type="match status" value="1"/>
</dbReference>
<evidence type="ECO:0000313" key="7">
    <source>
        <dbReference type="EMBL" id="HFZ09418.1"/>
    </source>
</evidence>
<dbReference type="UniPathway" id="UPA00848">
    <property type="reaction ID" value="UER00151"/>
</dbReference>
<evidence type="ECO:0000256" key="2">
    <source>
        <dbReference type="ARBA" id="ARBA00005080"/>
    </source>
</evidence>
<comment type="caution">
    <text evidence="7">The sequence shown here is derived from an EMBL/GenBank/DDBJ whole genome shotgun (WGS) entry which is preliminary data.</text>
</comment>
<dbReference type="GO" id="GO:0006730">
    <property type="term" value="P:one-carbon metabolic process"/>
    <property type="evidence" value="ECO:0007669"/>
    <property type="project" value="UniProtKB-KW"/>
</dbReference>
<dbReference type="Gene3D" id="3.30.1130.10">
    <property type="match status" value="1"/>
</dbReference>
<comment type="catalytic activity">
    <reaction evidence="1">
        <text>GTP + H2O = 7,8-dihydroneopterin 3'-triphosphate + formate + H(+)</text>
        <dbReference type="Rhea" id="RHEA:17473"/>
        <dbReference type="ChEBI" id="CHEBI:15377"/>
        <dbReference type="ChEBI" id="CHEBI:15378"/>
        <dbReference type="ChEBI" id="CHEBI:15740"/>
        <dbReference type="ChEBI" id="CHEBI:37565"/>
        <dbReference type="ChEBI" id="CHEBI:58462"/>
        <dbReference type="EC" id="3.5.4.16"/>
    </reaction>
</comment>
<dbReference type="GO" id="GO:0005737">
    <property type="term" value="C:cytoplasm"/>
    <property type="evidence" value="ECO:0007669"/>
    <property type="project" value="TreeGrafter"/>
</dbReference>
<dbReference type="EMBL" id="DTGG01000146">
    <property type="protein sequence ID" value="HFZ09418.1"/>
    <property type="molecule type" value="Genomic_DNA"/>
</dbReference>
<organism evidence="7">
    <name type="scientific">candidate division CPR3 bacterium</name>
    <dbReference type="NCBI Taxonomy" id="2268181"/>
    <lineage>
        <taxon>Bacteria</taxon>
        <taxon>Bacteria division CPR3</taxon>
    </lineage>
</organism>
<dbReference type="GO" id="GO:0003934">
    <property type="term" value="F:GTP cyclohydrolase I activity"/>
    <property type="evidence" value="ECO:0007669"/>
    <property type="project" value="UniProtKB-EC"/>
</dbReference>
<sequence>MIMKRTIDLTKAEFAAEELLANLGLDLTDPNYEGTPRRMVEVLAEFTSSLREESNKELEEYFSVLFPKHSDRKVKYKGMIVQSPVRVYSLCSHHMLPVIYDIAFAYIPKNGEQIGFSKIVRILRHIAKRPMNQEDFTQEAVDLFYKKLQPQGLAIVVSGVHLCMKMRGVHCEAINKTSAVKGDFKDYERTRDEFLSLATNFNHPL</sequence>